<keyword evidence="3" id="KW-1185">Reference proteome</keyword>
<evidence type="ECO:0000313" key="2">
    <source>
        <dbReference type="EMBL" id="ABB56931.1"/>
    </source>
</evidence>
<dbReference type="InterPro" id="IPR029058">
    <property type="entry name" value="AB_hydrolase_fold"/>
</dbReference>
<dbReference type="STRING" id="1140.Synpcc7942_0901"/>
<name>Q31PT8_SYNE7</name>
<dbReference type="BioCyc" id="SYNEL:SYNPCC7942_0901-MONOMER"/>
<dbReference type="InterPro" id="IPR000073">
    <property type="entry name" value="AB_hydrolase_1"/>
</dbReference>
<gene>
    <name evidence="2" type="ordered locus">Synpcc7942_0901</name>
</gene>
<reference evidence="3" key="1">
    <citation type="submission" date="2005-08" db="EMBL/GenBank/DDBJ databases">
        <title>Complete sequence of chromosome 1 of Synechococcus elongatus PCC 7942.</title>
        <authorList>
            <consortium name="US DOE Joint Genome Institute"/>
            <person name="Copeland A."/>
            <person name="Lucas S."/>
            <person name="Lapidus A."/>
            <person name="Barry K."/>
            <person name="Detter J.C."/>
            <person name="Glavina T."/>
            <person name="Hammon N."/>
            <person name="Israni S."/>
            <person name="Pitluck S."/>
            <person name="Schmutz J."/>
            <person name="Larimer F."/>
            <person name="Land M."/>
            <person name="Kyrpides N."/>
            <person name="Lykidis A."/>
            <person name="Richardson P."/>
        </authorList>
    </citation>
    <scope>NUCLEOTIDE SEQUENCE [LARGE SCALE GENOMIC DNA]</scope>
    <source>
        <strain evidence="3">ATCC 33912 / PCC 7942 / FACHB-805</strain>
    </source>
</reference>
<dbReference type="eggNOG" id="COG2267">
    <property type="taxonomic scope" value="Bacteria"/>
</dbReference>
<dbReference type="InterPro" id="IPR000639">
    <property type="entry name" value="Epox_hydrolase-like"/>
</dbReference>
<dbReference type="InterPro" id="IPR050228">
    <property type="entry name" value="Carboxylesterase_BioH"/>
</dbReference>
<dbReference type="PRINTS" id="PR00111">
    <property type="entry name" value="ABHYDROLASE"/>
</dbReference>
<sequence>MLKAVWLQQNRGELVAIAEQKQTVGSLEWFYREAEPTQADPAKLPVVCLHGLVSQSYGWRQVLPAIADAGFRAIAPDWIGAGFSSQPERREFAYTPEAFVSALEAWRAELGIERLHLVVQGYLGAVGLLWAAQHPDRVERIALFNTPFYAGASVPWKIRQLGLPLAGEMLCQDPLTVDRVLEGGGGYRVEDADLDVYRRPYLSSSAAGRALLATVRQLDQARVSTEIASALAQWSQPILVGWGDRDPWLTWVEAEAAAAKLPSAEFVRFEETGHYPQEDWPEKLCQALLLFLRRADLR</sequence>
<dbReference type="GeneID" id="72429751"/>
<evidence type="ECO:0000313" key="3">
    <source>
        <dbReference type="Proteomes" id="UP000889800"/>
    </source>
</evidence>
<protein>
    <submittedName>
        <fullName evidence="2">Haloalkane dehalogenase</fullName>
        <ecNumber evidence="2">3.8.1.5</ecNumber>
    </submittedName>
</protein>
<dbReference type="EMBL" id="CP000100">
    <property type="protein sequence ID" value="ABB56931.1"/>
    <property type="molecule type" value="Genomic_DNA"/>
</dbReference>
<dbReference type="ESTHER" id="synp6-q5n4e0">
    <property type="family name" value="6_AlphaBeta_hydrolase"/>
</dbReference>
<feature type="domain" description="AB hydrolase-1" evidence="1">
    <location>
        <begin position="45"/>
        <end position="148"/>
    </location>
</feature>
<dbReference type="Proteomes" id="UP000889800">
    <property type="component" value="Chromosome"/>
</dbReference>
<dbReference type="HOGENOM" id="CLU_020336_35_1_3"/>
<dbReference type="KEGG" id="syf:Synpcc7942_0901"/>
<dbReference type="PRINTS" id="PR00412">
    <property type="entry name" value="EPOXHYDRLASE"/>
</dbReference>
<dbReference type="RefSeq" id="WP_011377781.1">
    <property type="nucleotide sequence ID" value="NC_007604.1"/>
</dbReference>
<dbReference type="GO" id="GO:0018786">
    <property type="term" value="F:haloalkane dehalogenase activity"/>
    <property type="evidence" value="ECO:0007669"/>
    <property type="project" value="UniProtKB-EC"/>
</dbReference>
<proteinExistence type="predicted"/>
<dbReference type="Pfam" id="PF00561">
    <property type="entry name" value="Abhydrolase_1"/>
    <property type="match status" value="1"/>
</dbReference>
<keyword evidence="2" id="KW-0378">Hydrolase</keyword>
<dbReference type="AlphaFoldDB" id="Q31PT8"/>
<dbReference type="PaxDb" id="1140-Synpcc7942_0901"/>
<accession>Q31PT8</accession>
<dbReference type="PANTHER" id="PTHR43194">
    <property type="entry name" value="HYDROLASE ALPHA/BETA FOLD FAMILY"/>
    <property type="match status" value="1"/>
</dbReference>
<dbReference type="PANTHER" id="PTHR43194:SF2">
    <property type="entry name" value="PEROXISOMAL MEMBRANE PROTEIN LPX1"/>
    <property type="match status" value="1"/>
</dbReference>
<dbReference type="EC" id="3.8.1.5" evidence="2"/>
<dbReference type="Gene3D" id="3.40.50.1820">
    <property type="entry name" value="alpha/beta hydrolase"/>
    <property type="match status" value="1"/>
</dbReference>
<organism evidence="2 3">
    <name type="scientific">Synechococcus elongatus (strain ATCC 33912 / PCC 7942 / FACHB-805)</name>
    <name type="common">Anacystis nidulans R2</name>
    <dbReference type="NCBI Taxonomy" id="1140"/>
    <lineage>
        <taxon>Bacteria</taxon>
        <taxon>Bacillati</taxon>
        <taxon>Cyanobacteriota</taxon>
        <taxon>Cyanophyceae</taxon>
        <taxon>Synechococcales</taxon>
        <taxon>Synechococcaceae</taxon>
        <taxon>Synechococcus</taxon>
    </lineage>
</organism>
<dbReference type="SUPFAM" id="SSF53474">
    <property type="entry name" value="alpha/beta-Hydrolases"/>
    <property type="match status" value="1"/>
</dbReference>
<evidence type="ECO:0000259" key="1">
    <source>
        <dbReference type="Pfam" id="PF00561"/>
    </source>
</evidence>